<protein>
    <recommendedName>
        <fullName evidence="3">peptidylprolyl isomerase</fullName>
        <ecNumber evidence="3">5.2.1.8</ecNumber>
    </recommendedName>
</protein>
<dbReference type="EC" id="5.2.1.8" evidence="3"/>
<keyword evidence="3" id="KW-0413">Isomerase</keyword>
<keyword evidence="2" id="KW-0802">TPR repeat</keyword>
<evidence type="ECO:0000256" key="1">
    <source>
        <dbReference type="ARBA" id="ARBA00022737"/>
    </source>
</evidence>
<evidence type="ECO:0000256" key="3">
    <source>
        <dbReference type="PROSITE-ProRule" id="PRU00277"/>
    </source>
</evidence>
<evidence type="ECO:0000313" key="7">
    <source>
        <dbReference type="Proteomes" id="UP001485043"/>
    </source>
</evidence>
<evidence type="ECO:0000256" key="2">
    <source>
        <dbReference type="ARBA" id="ARBA00022803"/>
    </source>
</evidence>
<dbReference type="Gene3D" id="3.10.50.40">
    <property type="match status" value="1"/>
</dbReference>
<keyword evidence="3" id="KW-0697">Rotamase</keyword>
<dbReference type="InterPro" id="IPR001179">
    <property type="entry name" value="PPIase_FKBP_dom"/>
</dbReference>
<keyword evidence="1" id="KW-0677">Repeat</keyword>
<name>A0AAW1T5I7_9CHLO</name>
<proteinExistence type="predicted"/>
<comment type="catalytic activity">
    <reaction evidence="3">
        <text>[protein]-peptidylproline (omega=180) = [protein]-peptidylproline (omega=0)</text>
        <dbReference type="Rhea" id="RHEA:16237"/>
        <dbReference type="Rhea" id="RHEA-COMP:10747"/>
        <dbReference type="Rhea" id="RHEA-COMP:10748"/>
        <dbReference type="ChEBI" id="CHEBI:83833"/>
        <dbReference type="ChEBI" id="CHEBI:83834"/>
        <dbReference type="EC" id="5.2.1.8"/>
    </reaction>
</comment>
<accession>A0AAW1T5I7</accession>
<feature type="domain" description="PPIase FKBP-type" evidence="5">
    <location>
        <begin position="49"/>
        <end position="145"/>
    </location>
</feature>
<dbReference type="GO" id="GO:0003755">
    <property type="term" value="F:peptidyl-prolyl cis-trans isomerase activity"/>
    <property type="evidence" value="ECO:0007669"/>
    <property type="project" value="UniProtKB-KW"/>
</dbReference>
<feature type="region of interest" description="Disordered" evidence="4">
    <location>
        <begin position="1"/>
        <end position="28"/>
    </location>
</feature>
<dbReference type="SMART" id="SM00028">
    <property type="entry name" value="TPR"/>
    <property type="match status" value="3"/>
</dbReference>
<reference evidence="6 7" key="1">
    <citation type="journal article" date="2024" name="Nat. Commun.">
        <title>Phylogenomics reveals the evolutionary origins of lichenization in chlorophyte algae.</title>
        <authorList>
            <person name="Puginier C."/>
            <person name="Libourel C."/>
            <person name="Otte J."/>
            <person name="Skaloud P."/>
            <person name="Haon M."/>
            <person name="Grisel S."/>
            <person name="Petersen M."/>
            <person name="Berrin J.G."/>
            <person name="Delaux P.M."/>
            <person name="Dal Grande F."/>
            <person name="Keller J."/>
        </authorList>
    </citation>
    <scope>NUCLEOTIDE SEQUENCE [LARGE SCALE GENOMIC DNA]</scope>
    <source>
        <strain evidence="6 7">SAG 2523</strain>
    </source>
</reference>
<organism evidence="6 7">
    <name type="scientific">Apatococcus fuscideae</name>
    <dbReference type="NCBI Taxonomy" id="2026836"/>
    <lineage>
        <taxon>Eukaryota</taxon>
        <taxon>Viridiplantae</taxon>
        <taxon>Chlorophyta</taxon>
        <taxon>core chlorophytes</taxon>
        <taxon>Trebouxiophyceae</taxon>
        <taxon>Chlorellales</taxon>
        <taxon>Chlorellaceae</taxon>
        <taxon>Apatococcus</taxon>
    </lineage>
</organism>
<sequence length="361" mass="39820">MTTAATSQPPLAGGQDLPADSGGLGNVTEDGGVRKRVLQQGTGDCPLLHSKCLVRYVGRLAATGEVFLETDLESRDRSPFQLIAGRESAAKDVGLSKAVQTMRRGERCLIEVEPQYGYGARGSFSFPAVPPDAKLTYEMELIDFEAVNESKERGEMLYEERLEAAERRRLEGNALFKAGQCRDALGKYSLALSYVDEDFMMQLEGRHLNSAQAIKIPIHLNMAACQLREQDPQTAAFNCSEVLQMDPDNAKAFFRRAKARHMLSQTDLALEDIKSAQDKAPGDRSIAREAASLKKTIRAEKAAASRLFKGQLLSNKALAEIFEHDADDGQRSSADAQLSAWQRILAAVQAWLGRLFRWQPK</sequence>
<evidence type="ECO:0000259" key="5">
    <source>
        <dbReference type="PROSITE" id="PS50059"/>
    </source>
</evidence>
<dbReference type="Gene3D" id="1.25.40.10">
    <property type="entry name" value="Tetratricopeptide repeat domain"/>
    <property type="match status" value="1"/>
</dbReference>
<evidence type="ECO:0000256" key="4">
    <source>
        <dbReference type="SAM" id="MobiDB-lite"/>
    </source>
</evidence>
<dbReference type="PROSITE" id="PS50059">
    <property type="entry name" value="FKBP_PPIASE"/>
    <property type="match status" value="1"/>
</dbReference>
<dbReference type="InterPro" id="IPR011990">
    <property type="entry name" value="TPR-like_helical_dom_sf"/>
</dbReference>
<dbReference type="AlphaFoldDB" id="A0AAW1T5I7"/>
<dbReference type="PANTHER" id="PTHR46512:SF12">
    <property type="entry name" value="PEPTIDYLPROLYL ISOMERASE"/>
    <property type="match status" value="1"/>
</dbReference>
<dbReference type="EMBL" id="JALJOV010000384">
    <property type="protein sequence ID" value="KAK9864168.1"/>
    <property type="molecule type" value="Genomic_DNA"/>
</dbReference>
<dbReference type="InterPro" id="IPR046357">
    <property type="entry name" value="PPIase_dom_sf"/>
</dbReference>
<dbReference type="PANTHER" id="PTHR46512">
    <property type="entry name" value="PEPTIDYLPROLYL ISOMERASE"/>
    <property type="match status" value="1"/>
</dbReference>
<dbReference type="Proteomes" id="UP001485043">
    <property type="component" value="Unassembled WGS sequence"/>
</dbReference>
<keyword evidence="7" id="KW-1185">Reference proteome</keyword>
<dbReference type="SUPFAM" id="SSF48452">
    <property type="entry name" value="TPR-like"/>
    <property type="match status" value="1"/>
</dbReference>
<dbReference type="InterPro" id="IPR050754">
    <property type="entry name" value="FKBP4/5/8-like"/>
</dbReference>
<gene>
    <name evidence="6" type="ORF">WJX84_003505</name>
</gene>
<evidence type="ECO:0000313" key="6">
    <source>
        <dbReference type="EMBL" id="KAK9864168.1"/>
    </source>
</evidence>
<dbReference type="SUPFAM" id="SSF54534">
    <property type="entry name" value="FKBP-like"/>
    <property type="match status" value="1"/>
</dbReference>
<dbReference type="InterPro" id="IPR019734">
    <property type="entry name" value="TPR_rpt"/>
</dbReference>
<dbReference type="Pfam" id="PF00254">
    <property type="entry name" value="FKBP_C"/>
    <property type="match status" value="1"/>
</dbReference>
<comment type="caution">
    <text evidence="6">The sequence shown here is derived from an EMBL/GenBank/DDBJ whole genome shotgun (WGS) entry which is preliminary data.</text>
</comment>